<dbReference type="AlphaFoldDB" id="A0A367CHF2"/>
<dbReference type="SFLD" id="SFLDS00003">
    <property type="entry name" value="Haloacid_Dehalogenase"/>
    <property type="match status" value="1"/>
</dbReference>
<sequence length="257" mass="29031">MKRKLFAFDIDGTLLDTNKQALDSTREALDKLRKAGHLVTIATGRSRFHAQEVIRDLDFTNYILCNGAAGFLDHEQVYKNLLDREQLDRFVEEAHSENIDTAFVSLDNIKRSSSNHVGVMEEAMHSFGAVLPELDQYFVEEQEIYQALAFFDKTYDDRFADYDKIRFVRWHENSVDVVPHDGSKAATIVHLADQVGIAQEDIISFGDGQNDREMLRMSGIGVAMGNAAPEVQAEAKIVTDTNDQDGIWKALKELAFI</sequence>
<dbReference type="InterPro" id="IPR023214">
    <property type="entry name" value="HAD_sf"/>
</dbReference>
<name>A0A367CHF2_9ENTE</name>
<dbReference type="PANTHER" id="PTHR10000">
    <property type="entry name" value="PHOSPHOSERINE PHOSPHATASE"/>
    <property type="match status" value="1"/>
</dbReference>
<dbReference type="GO" id="GO:0005829">
    <property type="term" value="C:cytosol"/>
    <property type="evidence" value="ECO:0007669"/>
    <property type="project" value="TreeGrafter"/>
</dbReference>
<dbReference type="SFLD" id="SFLDG01140">
    <property type="entry name" value="C2.B:_Phosphomannomutase_and_P"/>
    <property type="match status" value="1"/>
</dbReference>
<dbReference type="STRING" id="53345.LIU_00665"/>
<accession>A0A367CHF2</accession>
<reference evidence="2 4" key="2">
    <citation type="submission" date="2018-06" db="EMBL/GenBank/DDBJ databases">
        <authorList>
            <consortium name="Pathogen Informatics"/>
            <person name="Doyle S."/>
        </authorList>
    </citation>
    <scope>NUCLEOTIDE SEQUENCE [LARGE SCALE GENOMIC DNA]</scope>
    <source>
        <strain evidence="2 4">NCTC8129</strain>
    </source>
</reference>
<dbReference type="Proteomes" id="UP000252797">
    <property type="component" value="Unassembled WGS sequence"/>
</dbReference>
<dbReference type="InterPro" id="IPR000150">
    <property type="entry name" value="Cof"/>
</dbReference>
<gene>
    <name evidence="2" type="primary">yhaX_2</name>
    <name evidence="1" type="ORF">EA71_00221</name>
    <name evidence="2" type="ORF">NCTC8129_01146</name>
</gene>
<proteinExistence type="predicted"/>
<reference evidence="1 3" key="1">
    <citation type="submission" date="2015-06" db="EMBL/GenBank/DDBJ databases">
        <title>The Genome Sequence of Enterococcus durans 4EA1.</title>
        <authorList>
            <consortium name="The Broad Institute Genomics Platform"/>
            <consortium name="The Broad Institute Genome Sequencing Center for Infectious Disease"/>
            <person name="Earl A.M."/>
            <person name="Van Tyne D."/>
            <person name="Lebreton F."/>
            <person name="Saavedra J.T."/>
            <person name="Gilmore M.S."/>
            <person name="Manson Mcguire A."/>
            <person name="Clock S."/>
            <person name="Crupain M."/>
            <person name="Rangan U."/>
            <person name="Young S."/>
            <person name="Abouelleil A."/>
            <person name="Cao P."/>
            <person name="Chapman S.B."/>
            <person name="Griggs A."/>
            <person name="Priest M."/>
            <person name="Shea T."/>
            <person name="Wortman J."/>
            <person name="Nusbaum C."/>
            <person name="Birren B."/>
        </authorList>
    </citation>
    <scope>NUCLEOTIDE SEQUENCE [LARGE SCALE GENOMIC DNA]</scope>
    <source>
        <strain evidence="1 3">4EA1</strain>
    </source>
</reference>
<dbReference type="RefSeq" id="WP_113845135.1">
    <property type="nucleotide sequence ID" value="NZ_CABGIZ010000005.1"/>
</dbReference>
<dbReference type="PANTHER" id="PTHR10000:SF25">
    <property type="entry name" value="PHOSPHATASE YKRA-RELATED"/>
    <property type="match status" value="1"/>
</dbReference>
<dbReference type="InterPro" id="IPR036412">
    <property type="entry name" value="HAD-like_sf"/>
</dbReference>
<dbReference type="EMBL" id="UGIF01000002">
    <property type="protein sequence ID" value="STP28961.1"/>
    <property type="molecule type" value="Genomic_DNA"/>
</dbReference>
<organism evidence="1 3">
    <name type="scientific">Enterococcus durans</name>
    <dbReference type="NCBI Taxonomy" id="53345"/>
    <lineage>
        <taxon>Bacteria</taxon>
        <taxon>Bacillati</taxon>
        <taxon>Bacillota</taxon>
        <taxon>Bacilli</taxon>
        <taxon>Lactobacillales</taxon>
        <taxon>Enterococcaceae</taxon>
        <taxon>Enterococcus</taxon>
    </lineage>
</organism>
<dbReference type="Pfam" id="PF08282">
    <property type="entry name" value="Hydrolase_3"/>
    <property type="match status" value="1"/>
</dbReference>
<dbReference type="Gene3D" id="3.30.1240.10">
    <property type="match status" value="1"/>
</dbReference>
<evidence type="ECO:0000313" key="3">
    <source>
        <dbReference type="Proteomes" id="UP000252797"/>
    </source>
</evidence>
<dbReference type="GO" id="GO:0016791">
    <property type="term" value="F:phosphatase activity"/>
    <property type="evidence" value="ECO:0007669"/>
    <property type="project" value="UniProtKB-ARBA"/>
</dbReference>
<dbReference type="Gene3D" id="3.40.50.1000">
    <property type="entry name" value="HAD superfamily/HAD-like"/>
    <property type="match status" value="1"/>
</dbReference>
<dbReference type="SUPFAM" id="SSF56784">
    <property type="entry name" value="HAD-like"/>
    <property type="match status" value="1"/>
</dbReference>
<dbReference type="InterPro" id="IPR006379">
    <property type="entry name" value="HAD-SF_hydro_IIB"/>
</dbReference>
<evidence type="ECO:0000313" key="1">
    <source>
        <dbReference type="EMBL" id="RCA12017.1"/>
    </source>
</evidence>
<evidence type="ECO:0000313" key="2">
    <source>
        <dbReference type="EMBL" id="STP28961.1"/>
    </source>
</evidence>
<evidence type="ECO:0000313" key="4">
    <source>
        <dbReference type="Proteomes" id="UP000254070"/>
    </source>
</evidence>
<dbReference type="NCBIfam" id="TIGR01484">
    <property type="entry name" value="HAD-SF-IIB"/>
    <property type="match status" value="1"/>
</dbReference>
<dbReference type="Proteomes" id="UP000254070">
    <property type="component" value="Unassembled WGS sequence"/>
</dbReference>
<keyword evidence="1" id="KW-0378">Hydrolase</keyword>
<dbReference type="EMBL" id="LEPB01000001">
    <property type="protein sequence ID" value="RCA12017.1"/>
    <property type="molecule type" value="Genomic_DNA"/>
</dbReference>
<dbReference type="GO" id="GO:0000287">
    <property type="term" value="F:magnesium ion binding"/>
    <property type="evidence" value="ECO:0007669"/>
    <property type="project" value="TreeGrafter"/>
</dbReference>
<dbReference type="NCBIfam" id="TIGR00099">
    <property type="entry name" value="Cof-subfamily"/>
    <property type="match status" value="1"/>
</dbReference>
<protein>
    <submittedName>
        <fullName evidence="1">HAD superfamily hydrolase</fullName>
    </submittedName>
</protein>